<evidence type="ECO:0000313" key="2">
    <source>
        <dbReference type="EMBL" id="MEU6821496.1"/>
    </source>
</evidence>
<reference evidence="2 3" key="1">
    <citation type="submission" date="2024-06" db="EMBL/GenBank/DDBJ databases">
        <title>The Natural Products Discovery Center: Release of the First 8490 Sequenced Strains for Exploring Actinobacteria Biosynthetic Diversity.</title>
        <authorList>
            <person name="Kalkreuter E."/>
            <person name="Kautsar S.A."/>
            <person name="Yang D."/>
            <person name="Bader C.D."/>
            <person name="Teijaro C.N."/>
            <person name="Fluegel L."/>
            <person name="Davis C.M."/>
            <person name="Simpson J.R."/>
            <person name="Lauterbach L."/>
            <person name="Steele A.D."/>
            <person name="Gui C."/>
            <person name="Meng S."/>
            <person name="Li G."/>
            <person name="Viehrig K."/>
            <person name="Ye F."/>
            <person name="Su P."/>
            <person name="Kiefer A.F."/>
            <person name="Nichols A."/>
            <person name="Cepeda A.J."/>
            <person name="Yan W."/>
            <person name="Fan B."/>
            <person name="Jiang Y."/>
            <person name="Adhikari A."/>
            <person name="Zheng C.-J."/>
            <person name="Schuster L."/>
            <person name="Cowan T.M."/>
            <person name="Smanski M.J."/>
            <person name="Chevrette M.G."/>
            <person name="De Carvalho L.P.S."/>
            <person name="Shen B."/>
        </authorList>
    </citation>
    <scope>NUCLEOTIDE SEQUENCE [LARGE SCALE GENOMIC DNA]</scope>
    <source>
        <strain evidence="2 3">NPDC046838</strain>
    </source>
</reference>
<sequence length="189" mass="20429">MTMAMNPTVEPAPGRPGLTLRPWTARDVPALLAAYRDPALRRWLVLRLESEADAHRWVEEQHEAWTAGTSFSFAILETDADPDRPVGNVVLKVAPDGSRPGAASEVGYWTAPDARGKGVAPRAVEAVSRWAFASLPLAVPGRLELLHAAANEGSCRVAQKSGYAFHSVLPPFPPDHPGEGHLHVRVDKP</sequence>
<gene>
    <name evidence="2" type="ORF">ABZ921_12765</name>
</gene>
<dbReference type="InterPro" id="IPR051531">
    <property type="entry name" value="N-acetyltransferase"/>
</dbReference>
<dbReference type="Proteomes" id="UP001551176">
    <property type="component" value="Unassembled WGS sequence"/>
</dbReference>
<name>A0ABV3BKG2_9ACTN</name>
<dbReference type="InterPro" id="IPR016181">
    <property type="entry name" value="Acyl_CoA_acyltransferase"/>
</dbReference>
<evidence type="ECO:0000313" key="3">
    <source>
        <dbReference type="Proteomes" id="UP001551176"/>
    </source>
</evidence>
<comment type="caution">
    <text evidence="2">The sequence shown here is derived from an EMBL/GenBank/DDBJ whole genome shotgun (WGS) entry which is preliminary data.</text>
</comment>
<feature type="domain" description="N-acetyltransferase" evidence="1">
    <location>
        <begin position="18"/>
        <end position="189"/>
    </location>
</feature>
<dbReference type="Pfam" id="PF13302">
    <property type="entry name" value="Acetyltransf_3"/>
    <property type="match status" value="1"/>
</dbReference>
<dbReference type="InterPro" id="IPR000182">
    <property type="entry name" value="GNAT_dom"/>
</dbReference>
<evidence type="ECO:0000259" key="1">
    <source>
        <dbReference type="PROSITE" id="PS51186"/>
    </source>
</evidence>
<dbReference type="PROSITE" id="PS51186">
    <property type="entry name" value="GNAT"/>
    <property type="match status" value="1"/>
</dbReference>
<dbReference type="SUPFAM" id="SSF55729">
    <property type="entry name" value="Acyl-CoA N-acyltransferases (Nat)"/>
    <property type="match status" value="1"/>
</dbReference>
<dbReference type="EMBL" id="JBEYXV010000005">
    <property type="protein sequence ID" value="MEU6821496.1"/>
    <property type="molecule type" value="Genomic_DNA"/>
</dbReference>
<protein>
    <submittedName>
        <fullName evidence="2">GNAT family N-acetyltransferase</fullName>
    </submittedName>
</protein>
<proteinExistence type="predicted"/>
<dbReference type="Gene3D" id="3.40.630.30">
    <property type="match status" value="1"/>
</dbReference>
<dbReference type="PANTHER" id="PTHR43792">
    <property type="entry name" value="GNAT FAMILY, PUTATIVE (AFU_ORTHOLOGUE AFUA_3G00765)-RELATED-RELATED"/>
    <property type="match status" value="1"/>
</dbReference>
<dbReference type="RefSeq" id="WP_359347707.1">
    <property type="nucleotide sequence ID" value="NZ_JBEYXV010000005.1"/>
</dbReference>
<dbReference type="PANTHER" id="PTHR43792:SF16">
    <property type="entry name" value="N-ACETYLTRANSFERASE DOMAIN-CONTAINING PROTEIN"/>
    <property type="match status" value="1"/>
</dbReference>
<accession>A0ABV3BKG2</accession>
<keyword evidence="3" id="KW-1185">Reference proteome</keyword>
<organism evidence="2 3">
    <name type="scientific">Streptomyces atriruber</name>
    <dbReference type="NCBI Taxonomy" id="545121"/>
    <lineage>
        <taxon>Bacteria</taxon>
        <taxon>Bacillati</taxon>
        <taxon>Actinomycetota</taxon>
        <taxon>Actinomycetes</taxon>
        <taxon>Kitasatosporales</taxon>
        <taxon>Streptomycetaceae</taxon>
        <taxon>Streptomyces</taxon>
    </lineage>
</organism>